<dbReference type="Pfam" id="PF02518">
    <property type="entry name" value="HATPase_c"/>
    <property type="match status" value="1"/>
</dbReference>
<gene>
    <name evidence="12" type="ORF">ACFFSA_05990</name>
</gene>
<feature type="transmembrane region" description="Helical" evidence="10">
    <location>
        <begin position="36"/>
        <end position="55"/>
    </location>
</feature>
<evidence type="ECO:0000259" key="11">
    <source>
        <dbReference type="SMART" id="SM00387"/>
    </source>
</evidence>
<evidence type="ECO:0000256" key="8">
    <source>
        <dbReference type="ARBA" id="ARBA00023012"/>
    </source>
</evidence>
<dbReference type="Gene3D" id="1.20.5.1930">
    <property type="match status" value="1"/>
</dbReference>
<dbReference type="Pfam" id="PF07730">
    <property type="entry name" value="HisKA_3"/>
    <property type="match status" value="1"/>
</dbReference>
<evidence type="ECO:0000256" key="10">
    <source>
        <dbReference type="SAM" id="Phobius"/>
    </source>
</evidence>
<keyword evidence="3" id="KW-0597">Phosphoprotein</keyword>
<keyword evidence="5" id="KW-0547">Nucleotide-binding</keyword>
<evidence type="ECO:0000256" key="9">
    <source>
        <dbReference type="SAM" id="Coils"/>
    </source>
</evidence>
<dbReference type="CDD" id="cd16917">
    <property type="entry name" value="HATPase_UhpB-NarQ-NarX-like"/>
    <property type="match status" value="1"/>
</dbReference>
<keyword evidence="13" id="KW-1185">Reference proteome</keyword>
<dbReference type="PANTHER" id="PTHR24421">
    <property type="entry name" value="NITRATE/NITRITE SENSOR PROTEIN NARX-RELATED"/>
    <property type="match status" value="1"/>
</dbReference>
<keyword evidence="10" id="KW-0472">Membrane</keyword>
<feature type="coiled-coil region" evidence="9">
    <location>
        <begin position="148"/>
        <end position="182"/>
    </location>
</feature>
<dbReference type="SMART" id="SM00387">
    <property type="entry name" value="HATPase_c"/>
    <property type="match status" value="1"/>
</dbReference>
<dbReference type="GO" id="GO:0016301">
    <property type="term" value="F:kinase activity"/>
    <property type="evidence" value="ECO:0007669"/>
    <property type="project" value="UniProtKB-KW"/>
</dbReference>
<keyword evidence="6 12" id="KW-0418">Kinase</keyword>
<keyword evidence="10" id="KW-0812">Transmembrane</keyword>
<organism evidence="12 13">
    <name type="scientific">Nonomuraea helvata</name>
    <dbReference type="NCBI Taxonomy" id="37484"/>
    <lineage>
        <taxon>Bacteria</taxon>
        <taxon>Bacillati</taxon>
        <taxon>Actinomycetota</taxon>
        <taxon>Actinomycetes</taxon>
        <taxon>Streptosporangiales</taxon>
        <taxon>Streptosporangiaceae</taxon>
        <taxon>Nonomuraea</taxon>
    </lineage>
</organism>
<dbReference type="InterPro" id="IPR011712">
    <property type="entry name" value="Sig_transdc_His_kin_sub3_dim/P"/>
</dbReference>
<keyword evidence="8" id="KW-0902">Two-component regulatory system</keyword>
<evidence type="ECO:0000256" key="4">
    <source>
        <dbReference type="ARBA" id="ARBA00022679"/>
    </source>
</evidence>
<feature type="transmembrane region" description="Helical" evidence="10">
    <location>
        <begin position="104"/>
        <end position="123"/>
    </location>
</feature>
<evidence type="ECO:0000256" key="3">
    <source>
        <dbReference type="ARBA" id="ARBA00022553"/>
    </source>
</evidence>
<protein>
    <recommendedName>
        <fullName evidence="2">histidine kinase</fullName>
        <ecNumber evidence="2">2.7.13.3</ecNumber>
    </recommendedName>
</protein>
<evidence type="ECO:0000256" key="2">
    <source>
        <dbReference type="ARBA" id="ARBA00012438"/>
    </source>
</evidence>
<evidence type="ECO:0000256" key="1">
    <source>
        <dbReference type="ARBA" id="ARBA00000085"/>
    </source>
</evidence>
<dbReference type="InterPro" id="IPR036890">
    <property type="entry name" value="HATPase_C_sf"/>
</dbReference>
<reference evidence="12 13" key="1">
    <citation type="submission" date="2024-09" db="EMBL/GenBank/DDBJ databases">
        <authorList>
            <person name="Sun Q."/>
            <person name="Mori K."/>
        </authorList>
    </citation>
    <scope>NUCLEOTIDE SEQUENCE [LARGE SCALE GENOMIC DNA]</scope>
    <source>
        <strain evidence="12 13">JCM 3143</strain>
    </source>
</reference>
<proteinExistence type="predicted"/>
<evidence type="ECO:0000256" key="5">
    <source>
        <dbReference type="ARBA" id="ARBA00022741"/>
    </source>
</evidence>
<sequence>MRRKYGFDPYLALIVAAAQFVVGMGASWGQREIPRVPIVGHPYAFALLLVGPLAILLHRRFPLLTTAAALGASDLFMAAGFPYGPSFISPGVLLFLLVTRGRRLMAWIMAGMTVLSFITYAWLIGNRGLFHSVWILTFIMLFMVVAELVRIVRERRAERERIAEEEARRQASEERLTMAQELHDVLAHNISLIHVQASTGLHLFEDNPEQARTALSTIKTASKEVLGELRSVLNVLREGAPRAPTAGLDRLDDLVERSGMDVTLKRVGSRPLPPAVERAAYRIVQEALTNAARHAPGSSVNVRLEYGERELAIRVADTGATTTPVLSEEGSGNGIPGMRERASALGGTLVAGPLSVNGGAGFQVEARLPLPEETS</sequence>
<dbReference type="InterPro" id="IPR003594">
    <property type="entry name" value="HATPase_dom"/>
</dbReference>
<dbReference type="PANTHER" id="PTHR24421:SF10">
    <property type="entry name" value="NITRATE_NITRITE SENSOR PROTEIN NARQ"/>
    <property type="match status" value="1"/>
</dbReference>
<feature type="transmembrane region" description="Helical" evidence="10">
    <location>
        <begin position="129"/>
        <end position="152"/>
    </location>
</feature>
<name>A0ABV5RUX8_9ACTN</name>
<comment type="caution">
    <text evidence="12">The sequence shown here is derived from an EMBL/GenBank/DDBJ whole genome shotgun (WGS) entry which is preliminary data.</text>
</comment>
<evidence type="ECO:0000313" key="12">
    <source>
        <dbReference type="EMBL" id="MFB9622628.1"/>
    </source>
</evidence>
<evidence type="ECO:0000313" key="13">
    <source>
        <dbReference type="Proteomes" id="UP001589532"/>
    </source>
</evidence>
<keyword evidence="7" id="KW-0067">ATP-binding</keyword>
<dbReference type="Proteomes" id="UP001589532">
    <property type="component" value="Unassembled WGS sequence"/>
</dbReference>
<dbReference type="RefSeq" id="WP_344996293.1">
    <property type="nucleotide sequence ID" value="NZ_BAAAXV010000009.1"/>
</dbReference>
<dbReference type="SUPFAM" id="SSF55874">
    <property type="entry name" value="ATPase domain of HSP90 chaperone/DNA topoisomerase II/histidine kinase"/>
    <property type="match status" value="1"/>
</dbReference>
<feature type="domain" description="Histidine kinase/HSP90-like ATPase" evidence="11">
    <location>
        <begin position="275"/>
        <end position="372"/>
    </location>
</feature>
<accession>A0ABV5RUX8</accession>
<keyword evidence="4" id="KW-0808">Transferase</keyword>
<dbReference type="Gene3D" id="3.30.565.10">
    <property type="entry name" value="Histidine kinase-like ATPase, C-terminal domain"/>
    <property type="match status" value="1"/>
</dbReference>
<evidence type="ECO:0000256" key="7">
    <source>
        <dbReference type="ARBA" id="ARBA00022840"/>
    </source>
</evidence>
<dbReference type="EMBL" id="JBHMBW010000003">
    <property type="protein sequence ID" value="MFB9622628.1"/>
    <property type="molecule type" value="Genomic_DNA"/>
</dbReference>
<evidence type="ECO:0000256" key="6">
    <source>
        <dbReference type="ARBA" id="ARBA00022777"/>
    </source>
</evidence>
<keyword evidence="9" id="KW-0175">Coiled coil</keyword>
<dbReference type="EC" id="2.7.13.3" evidence="2"/>
<feature type="transmembrane region" description="Helical" evidence="10">
    <location>
        <begin position="75"/>
        <end position="97"/>
    </location>
</feature>
<keyword evidence="10" id="KW-1133">Transmembrane helix</keyword>
<comment type="catalytic activity">
    <reaction evidence="1">
        <text>ATP + protein L-histidine = ADP + protein N-phospho-L-histidine.</text>
        <dbReference type="EC" id="2.7.13.3"/>
    </reaction>
</comment>
<dbReference type="InterPro" id="IPR050482">
    <property type="entry name" value="Sensor_HK_TwoCompSys"/>
</dbReference>
<feature type="transmembrane region" description="Helical" evidence="10">
    <location>
        <begin position="12"/>
        <end position="29"/>
    </location>
</feature>